<organism evidence="1">
    <name type="scientific">Pyramimonas obovata</name>
    <dbReference type="NCBI Taxonomy" id="1411642"/>
    <lineage>
        <taxon>Eukaryota</taxon>
        <taxon>Viridiplantae</taxon>
        <taxon>Chlorophyta</taxon>
        <taxon>Pyramimonadophyceae</taxon>
        <taxon>Pyramimonadales</taxon>
        <taxon>Pyramimonadaceae</taxon>
        <taxon>Pyramimonas</taxon>
        <taxon>Pyramimonas incertae sedis</taxon>
    </lineage>
</organism>
<sequence length="258" mass="28413">MDIFKGRLAASEGSYHKKEQEYVLKEYRDTLIKEGKLDPKAALAEHQKNLKQIPGAVKTSTLLGEKELVDVLPNILQQQARLSAPETAEVARARSMMPPISAAKNQVSFWSGDHSPAKVPAIGLGRSRWAVNEEQMVVYLPEEDAAIKARNALAEKAARASGRAVMYGAALSLVGTMVAARLLMAHYNISSVEDMREFVNQSAAPLAQGMKGTFSPVTASLQERYRLEGLEEGSYIALMSARLKKRFEKYKGNAFERS</sequence>
<accession>A0A7S0R135</accession>
<dbReference type="AlphaFoldDB" id="A0A7S0R135"/>
<reference evidence="1" key="1">
    <citation type="submission" date="2021-01" db="EMBL/GenBank/DDBJ databases">
        <authorList>
            <person name="Corre E."/>
            <person name="Pelletier E."/>
            <person name="Niang G."/>
            <person name="Scheremetjew M."/>
            <person name="Finn R."/>
            <person name="Kale V."/>
            <person name="Holt S."/>
            <person name="Cochrane G."/>
            <person name="Meng A."/>
            <person name="Brown T."/>
            <person name="Cohen L."/>
        </authorList>
    </citation>
    <scope>NUCLEOTIDE SEQUENCE</scope>
    <source>
        <strain evidence="1">CCMP722</strain>
    </source>
</reference>
<dbReference type="EMBL" id="HBFA01014360">
    <property type="protein sequence ID" value="CAD8663277.1"/>
    <property type="molecule type" value="Transcribed_RNA"/>
</dbReference>
<name>A0A7S0R135_9CHLO</name>
<protein>
    <submittedName>
        <fullName evidence="1">Uncharacterized protein</fullName>
    </submittedName>
</protein>
<evidence type="ECO:0000313" key="1">
    <source>
        <dbReference type="EMBL" id="CAD8663277.1"/>
    </source>
</evidence>
<gene>
    <name evidence="1" type="ORF">POBO1169_LOCUS7458</name>
</gene>
<proteinExistence type="predicted"/>